<dbReference type="EMBL" id="BOPF01000043">
    <property type="protein sequence ID" value="GIJ51089.1"/>
    <property type="molecule type" value="Genomic_DNA"/>
</dbReference>
<sequence>MAALWASAVGADPTRPLLTWYDDATGERVELSGVTLDNWVAKTANLLVDGLGLSTGDRATVALPPHWQSAAVLLGCWNAGLTVGSAGAADVLFASTPDASGATDRYLLGFAPMGLPMRGAVPEGWLDYVAEVRTFGDRFTPMTPVDGSDPATDEDDHATLVTRATSRAAELGIKPGSRVLLDLSTDRPVLDWLLAPLSVAATLVLCANPDPGALPRRAESERADTVL</sequence>
<dbReference type="Proteomes" id="UP000619260">
    <property type="component" value="Unassembled WGS sequence"/>
</dbReference>
<organism evidence="1 2">
    <name type="scientific">Virgisporangium aliadipatigenens</name>
    <dbReference type="NCBI Taxonomy" id="741659"/>
    <lineage>
        <taxon>Bacteria</taxon>
        <taxon>Bacillati</taxon>
        <taxon>Actinomycetota</taxon>
        <taxon>Actinomycetes</taxon>
        <taxon>Micromonosporales</taxon>
        <taxon>Micromonosporaceae</taxon>
        <taxon>Virgisporangium</taxon>
    </lineage>
</organism>
<comment type="caution">
    <text evidence="1">The sequence shown here is derived from an EMBL/GenBank/DDBJ whole genome shotgun (WGS) entry which is preliminary data.</text>
</comment>
<protein>
    <submittedName>
        <fullName evidence="1">Acyl-CoA synthetase</fullName>
    </submittedName>
</protein>
<accession>A0A8J3YSW8</accession>
<reference evidence="1" key="1">
    <citation type="submission" date="2021-01" db="EMBL/GenBank/DDBJ databases">
        <title>Whole genome shotgun sequence of Virgisporangium aliadipatigenens NBRC 105644.</title>
        <authorList>
            <person name="Komaki H."/>
            <person name="Tamura T."/>
        </authorList>
    </citation>
    <scope>NUCLEOTIDE SEQUENCE</scope>
    <source>
        <strain evidence="1">NBRC 105644</strain>
    </source>
</reference>
<dbReference type="Gene3D" id="3.40.50.12780">
    <property type="entry name" value="N-terminal domain of ligase-like"/>
    <property type="match status" value="1"/>
</dbReference>
<name>A0A8J3YSW8_9ACTN</name>
<dbReference type="NCBIfam" id="TIGR03089">
    <property type="entry name" value="TIGR03089 family protein"/>
    <property type="match status" value="1"/>
</dbReference>
<dbReference type="InterPro" id="IPR042099">
    <property type="entry name" value="ANL_N_sf"/>
</dbReference>
<evidence type="ECO:0000313" key="1">
    <source>
        <dbReference type="EMBL" id="GIJ51089.1"/>
    </source>
</evidence>
<proteinExistence type="predicted"/>
<keyword evidence="2" id="KW-1185">Reference proteome</keyword>
<dbReference type="InterPro" id="IPR017523">
    <property type="entry name" value="Rv3268"/>
</dbReference>
<dbReference type="AlphaFoldDB" id="A0A8J3YSW8"/>
<dbReference type="SUPFAM" id="SSF56801">
    <property type="entry name" value="Acetyl-CoA synthetase-like"/>
    <property type="match status" value="1"/>
</dbReference>
<gene>
    <name evidence="1" type="ORF">Val02_79750</name>
</gene>
<evidence type="ECO:0000313" key="2">
    <source>
        <dbReference type="Proteomes" id="UP000619260"/>
    </source>
</evidence>